<comment type="subcellular location">
    <subcellularLocation>
        <location evidence="2">Cytoplasm</location>
    </subcellularLocation>
    <subcellularLocation>
        <location evidence="1">Nucleus</location>
    </subcellularLocation>
</comment>
<dbReference type="InterPro" id="IPR001496">
    <property type="entry name" value="SOCS_box"/>
</dbReference>
<dbReference type="GO" id="GO:0005634">
    <property type="term" value="C:nucleus"/>
    <property type="evidence" value="ECO:0007669"/>
    <property type="project" value="UniProtKB-SubCell"/>
</dbReference>
<dbReference type="SUPFAM" id="SSF49899">
    <property type="entry name" value="Concanavalin A-like lectins/glucanases"/>
    <property type="match status" value="1"/>
</dbReference>
<evidence type="ECO:0000256" key="7">
    <source>
        <dbReference type="SAM" id="MobiDB-lite"/>
    </source>
</evidence>
<dbReference type="EMBL" id="JAFNEN010000605">
    <property type="protein sequence ID" value="KAG8179751.1"/>
    <property type="molecule type" value="Genomic_DNA"/>
</dbReference>
<comment type="similarity">
    <text evidence="3">Belongs to the SPSB family.</text>
</comment>
<dbReference type="PROSITE" id="PS50188">
    <property type="entry name" value="B302_SPRY"/>
    <property type="match status" value="1"/>
</dbReference>
<evidence type="ECO:0000256" key="5">
    <source>
        <dbReference type="ARBA" id="ARBA00022490"/>
    </source>
</evidence>
<dbReference type="GO" id="GO:0019005">
    <property type="term" value="C:SCF ubiquitin ligase complex"/>
    <property type="evidence" value="ECO:0007669"/>
    <property type="project" value="TreeGrafter"/>
</dbReference>
<dbReference type="Gene3D" id="2.60.120.920">
    <property type="match status" value="1"/>
</dbReference>
<evidence type="ECO:0000259" key="9">
    <source>
        <dbReference type="PROSITE" id="PS50225"/>
    </source>
</evidence>
<evidence type="ECO:0000313" key="10">
    <source>
        <dbReference type="EMBL" id="KAG8179751.1"/>
    </source>
</evidence>
<reference evidence="10 11" key="1">
    <citation type="journal article" date="2022" name="Nat. Ecol. Evol.">
        <title>A masculinizing supergene underlies an exaggerated male reproductive morph in a spider.</title>
        <authorList>
            <person name="Hendrickx F."/>
            <person name="De Corte Z."/>
            <person name="Sonet G."/>
            <person name="Van Belleghem S.M."/>
            <person name="Kostlbacher S."/>
            <person name="Vangestel C."/>
        </authorList>
    </citation>
    <scope>NUCLEOTIDE SEQUENCE [LARGE SCALE GENOMIC DNA]</scope>
    <source>
        <strain evidence="10">W744_W776</strain>
    </source>
</reference>
<dbReference type="InterPro" id="IPR043136">
    <property type="entry name" value="B30.2/SPRY_sf"/>
</dbReference>
<sequence length="253" mass="28990">MTAMSQDDPPLQSYDPQEGPPLNTFYPDNWTWNKRDKSHEVRLHGENKTAHFHPNWSNGTAGVRGTRILNRGRYYWEINVSQRIFGTSMMFGIGTKRARLHTNVFVNMLGEDDQGWGLSHKGLLWHNGKFRQYAKPFRENEATTIGLLFDGIKAAKTEMTLGVTRRAFGNLQDQCRRVILKSLKSFGDVGELNLPTILKKYLADGPTDVMPRKDVAKYSPRHAYGLRSKSCGPHRKNSLKSFPYSEDNCKYYT</sequence>
<dbReference type="PROSITE" id="PS50225">
    <property type="entry name" value="SOCS"/>
    <property type="match status" value="1"/>
</dbReference>
<evidence type="ECO:0000256" key="4">
    <source>
        <dbReference type="ARBA" id="ARBA00014684"/>
    </source>
</evidence>
<feature type="domain" description="B30.2/SPRY" evidence="8">
    <location>
        <begin position="1"/>
        <end position="207"/>
    </location>
</feature>
<comment type="caution">
    <text evidence="10">The sequence shown here is derived from an EMBL/GenBank/DDBJ whole genome shotgun (WGS) entry which is preliminary data.</text>
</comment>
<dbReference type="PANTHER" id="PTHR12245">
    <property type="entry name" value="SPRY DOMAIN CONTAINING SOCS BOX PROTEIN"/>
    <property type="match status" value="1"/>
</dbReference>
<keyword evidence="11" id="KW-1185">Reference proteome</keyword>
<keyword evidence="5" id="KW-0963">Cytoplasm</keyword>
<proteinExistence type="inferred from homology"/>
<evidence type="ECO:0000256" key="2">
    <source>
        <dbReference type="ARBA" id="ARBA00004496"/>
    </source>
</evidence>
<dbReference type="InterPro" id="IPR035754">
    <property type="entry name" value="SPRY_SPSB3"/>
</dbReference>
<dbReference type="GO" id="GO:0035556">
    <property type="term" value="P:intracellular signal transduction"/>
    <property type="evidence" value="ECO:0007669"/>
    <property type="project" value="InterPro"/>
</dbReference>
<feature type="region of interest" description="Disordered" evidence="7">
    <location>
        <begin position="1"/>
        <end position="27"/>
    </location>
</feature>
<dbReference type="InterPro" id="IPR050672">
    <property type="entry name" value="FBXO45-Fsn/SPSB_families"/>
</dbReference>
<evidence type="ECO:0000313" key="11">
    <source>
        <dbReference type="Proteomes" id="UP000827092"/>
    </source>
</evidence>
<dbReference type="SUPFAM" id="SSF158235">
    <property type="entry name" value="SOCS box-like"/>
    <property type="match status" value="1"/>
</dbReference>
<dbReference type="GO" id="GO:0043161">
    <property type="term" value="P:proteasome-mediated ubiquitin-dependent protein catabolic process"/>
    <property type="evidence" value="ECO:0007669"/>
    <property type="project" value="TreeGrafter"/>
</dbReference>
<dbReference type="PANTHER" id="PTHR12245:SF12">
    <property type="entry name" value="SPRY DOMAIN-CONTAINING SOCS BOX PROTEIN 3"/>
    <property type="match status" value="1"/>
</dbReference>
<dbReference type="AlphaFoldDB" id="A0AAV6U736"/>
<evidence type="ECO:0000256" key="3">
    <source>
        <dbReference type="ARBA" id="ARBA00010910"/>
    </source>
</evidence>
<dbReference type="CDD" id="cd12876">
    <property type="entry name" value="SPRY_SOCS3"/>
    <property type="match status" value="1"/>
</dbReference>
<feature type="domain" description="SOCS box" evidence="9">
    <location>
        <begin position="170"/>
        <end position="208"/>
    </location>
</feature>
<gene>
    <name evidence="10" type="ORF">JTE90_025083</name>
</gene>
<dbReference type="Pfam" id="PF07525">
    <property type="entry name" value="SOCS_box"/>
    <property type="match status" value="1"/>
</dbReference>
<evidence type="ECO:0000259" key="8">
    <source>
        <dbReference type="PROSITE" id="PS50188"/>
    </source>
</evidence>
<dbReference type="Pfam" id="PF00622">
    <property type="entry name" value="SPRY"/>
    <property type="match status" value="1"/>
</dbReference>
<accession>A0AAV6U736</accession>
<organism evidence="10 11">
    <name type="scientific">Oedothorax gibbosus</name>
    <dbReference type="NCBI Taxonomy" id="931172"/>
    <lineage>
        <taxon>Eukaryota</taxon>
        <taxon>Metazoa</taxon>
        <taxon>Ecdysozoa</taxon>
        <taxon>Arthropoda</taxon>
        <taxon>Chelicerata</taxon>
        <taxon>Arachnida</taxon>
        <taxon>Araneae</taxon>
        <taxon>Araneomorphae</taxon>
        <taxon>Entelegynae</taxon>
        <taxon>Araneoidea</taxon>
        <taxon>Linyphiidae</taxon>
        <taxon>Erigoninae</taxon>
        <taxon>Oedothorax</taxon>
    </lineage>
</organism>
<evidence type="ECO:0000256" key="1">
    <source>
        <dbReference type="ARBA" id="ARBA00004123"/>
    </source>
</evidence>
<dbReference type="InterPro" id="IPR036036">
    <property type="entry name" value="SOCS_box-like_dom_sf"/>
</dbReference>
<protein>
    <recommendedName>
        <fullName evidence="4">SPRY domain-containing SOCS box protein 3</fullName>
    </recommendedName>
</protein>
<name>A0AAV6U736_9ARAC</name>
<dbReference type="InterPro" id="IPR001870">
    <property type="entry name" value="B30.2/SPRY"/>
</dbReference>
<dbReference type="GO" id="GO:0005737">
    <property type="term" value="C:cytoplasm"/>
    <property type="evidence" value="ECO:0007669"/>
    <property type="project" value="UniProtKB-SubCell"/>
</dbReference>
<dbReference type="InterPro" id="IPR013320">
    <property type="entry name" value="ConA-like_dom_sf"/>
</dbReference>
<evidence type="ECO:0000256" key="6">
    <source>
        <dbReference type="ARBA" id="ARBA00023242"/>
    </source>
</evidence>
<dbReference type="Proteomes" id="UP000827092">
    <property type="component" value="Unassembled WGS sequence"/>
</dbReference>
<dbReference type="InterPro" id="IPR003877">
    <property type="entry name" value="SPRY_dom"/>
</dbReference>
<keyword evidence="6" id="KW-0539">Nucleus</keyword>